<feature type="site" description="Interaction with tRNA" evidence="10">
    <location>
        <position position="352"/>
    </location>
</feature>
<name>A0A559KJC3_9MOLU</name>
<dbReference type="CDD" id="cd01998">
    <property type="entry name" value="MnmA_TRMU-like"/>
    <property type="match status" value="1"/>
</dbReference>
<dbReference type="NCBIfam" id="NF001138">
    <property type="entry name" value="PRK00143.1"/>
    <property type="match status" value="1"/>
</dbReference>
<keyword evidence="5 10" id="KW-0067">ATP-binding</keyword>
<protein>
    <recommendedName>
        <fullName evidence="10">tRNA-specific 2-thiouridylase MnmA</fullName>
        <ecNumber evidence="10">2.8.1.13</ecNumber>
    </recommendedName>
</protein>
<reference evidence="13 14" key="1">
    <citation type="submission" date="2019-06" db="EMBL/GenBank/DDBJ databases">
        <title>Draft Genome Sequence of Candidatus Phytoplasma pini-Related Strain MDPP: A Resource for Comparative Genomics of Gymnosperm-infecting Phytoplasmas.</title>
        <authorList>
            <person name="Cai W."/>
            <person name="Costanzo S."/>
            <person name="Shao J."/>
            <person name="Zhao Y."/>
            <person name="Davis R."/>
        </authorList>
    </citation>
    <scope>NUCLEOTIDE SEQUENCE [LARGE SCALE GENOMIC DNA]</scope>
    <source>
        <strain evidence="13 14">MDPP</strain>
    </source>
</reference>
<accession>A0A559KJC3</accession>
<dbReference type="Pfam" id="PF20259">
    <property type="entry name" value="tRNA_Me_trans_M"/>
    <property type="match status" value="1"/>
</dbReference>
<comment type="similarity">
    <text evidence="10">Belongs to the MnmA/TRMU family.</text>
</comment>
<dbReference type="Gene3D" id="2.40.30.10">
    <property type="entry name" value="Translation factors"/>
    <property type="match status" value="1"/>
</dbReference>
<feature type="binding site" evidence="10">
    <location>
        <position position="34"/>
    </location>
    <ligand>
        <name>ATP</name>
        <dbReference type="ChEBI" id="CHEBI:30616"/>
    </ligand>
</feature>
<dbReference type="Gene3D" id="2.30.30.280">
    <property type="entry name" value="Adenine nucleotide alpha hydrolases-like domains"/>
    <property type="match status" value="1"/>
</dbReference>
<dbReference type="InterPro" id="IPR004506">
    <property type="entry name" value="MnmA-like"/>
</dbReference>
<feature type="region of interest" description="Interaction with tRNA" evidence="10">
    <location>
        <begin position="155"/>
        <end position="157"/>
    </location>
</feature>
<dbReference type="PANTHER" id="PTHR11933:SF5">
    <property type="entry name" value="MITOCHONDRIAL TRNA-SPECIFIC 2-THIOURIDYLASE 1"/>
    <property type="match status" value="1"/>
</dbReference>
<keyword evidence="6 10" id="KW-0694">RNA-binding</keyword>
<evidence type="ECO:0000313" key="13">
    <source>
        <dbReference type="EMBL" id="TVY12232.1"/>
    </source>
</evidence>
<feature type="domain" description="tRNA-specific 2-thiouridylase MnmA-like C-terminal" evidence="11">
    <location>
        <begin position="306"/>
        <end position="368"/>
    </location>
</feature>
<dbReference type="GO" id="GO:0002143">
    <property type="term" value="P:tRNA wobble position uridine thiolation"/>
    <property type="evidence" value="ECO:0007669"/>
    <property type="project" value="TreeGrafter"/>
</dbReference>
<comment type="subcellular location">
    <subcellularLocation>
        <location evidence="10">Cytoplasm</location>
    </subcellularLocation>
</comment>
<keyword evidence="4 10" id="KW-0547">Nucleotide-binding</keyword>
<dbReference type="GO" id="GO:0032259">
    <property type="term" value="P:methylation"/>
    <property type="evidence" value="ECO:0007669"/>
    <property type="project" value="UniProtKB-KW"/>
</dbReference>
<dbReference type="InterPro" id="IPR046884">
    <property type="entry name" value="MnmA-like_central"/>
</dbReference>
<dbReference type="Gene3D" id="3.40.50.620">
    <property type="entry name" value="HUPs"/>
    <property type="match status" value="1"/>
</dbReference>
<dbReference type="FunFam" id="3.40.50.620:FF:000115">
    <property type="entry name" value="tRNA-specific 2-thiouridylase MnmA"/>
    <property type="match status" value="1"/>
</dbReference>
<dbReference type="GO" id="GO:0005524">
    <property type="term" value="F:ATP binding"/>
    <property type="evidence" value="ECO:0007669"/>
    <property type="project" value="UniProtKB-KW"/>
</dbReference>
<evidence type="ECO:0000256" key="10">
    <source>
        <dbReference type="HAMAP-Rule" id="MF_00144"/>
    </source>
</evidence>
<dbReference type="SUPFAM" id="SSF52402">
    <property type="entry name" value="Adenine nucleotide alpha hydrolases-like"/>
    <property type="match status" value="1"/>
</dbReference>
<dbReference type="InterPro" id="IPR023382">
    <property type="entry name" value="MnmA-like_central_sf"/>
</dbReference>
<dbReference type="GO" id="GO:0008168">
    <property type="term" value="F:methyltransferase activity"/>
    <property type="evidence" value="ECO:0007669"/>
    <property type="project" value="UniProtKB-KW"/>
</dbReference>
<keyword evidence="7" id="KW-1015">Disulfide bond</keyword>
<evidence type="ECO:0000259" key="12">
    <source>
        <dbReference type="Pfam" id="PF20259"/>
    </source>
</evidence>
<dbReference type="PANTHER" id="PTHR11933">
    <property type="entry name" value="TRNA 5-METHYLAMINOMETHYL-2-THIOURIDYLATE -METHYLTRANSFERASE"/>
    <property type="match status" value="1"/>
</dbReference>
<dbReference type="Pfam" id="PF20258">
    <property type="entry name" value="tRNA_Me_trans_C"/>
    <property type="match status" value="1"/>
</dbReference>
<dbReference type="InterPro" id="IPR014729">
    <property type="entry name" value="Rossmann-like_a/b/a_fold"/>
</dbReference>
<sequence length="380" mass="44125">MKKKIIVALSGGVDSSVAALLLLQKGYDVEGVFMRNWDSALNYDIQGNPYLRHLVCPQTQDYQDALKVAQQLNIKCHKVDFSREYWEQVFVPFLNDLKKNLTPNPDVLCNNKIKFSIFVKYAKKFNPNFIATGHYAKINFQNNKYILTKAKDQNKDQTYFLSQLNSKQLKKIIFPLGNLTKKKVREIAYKENLITALKKDSTGICFIGERNFFTFLNNYLSLKKGFIKTMNGVVMEQKHDGVIKYTIGQRKGLKLKVSKENQAPWYVVGKDLKKNILYVDQNYDSPFLYSDSALVINVVWRSYGIFQNHGKIKMMAKFRYRQLDQDVELNWLDKKTIKVYYPQKIKSVTPGQICAFYKNDFCLGAGVIKEVYSQNKKIFC</sequence>
<dbReference type="GO" id="GO:0103016">
    <property type="term" value="F:tRNA-uridine 2-sulfurtransferase activity"/>
    <property type="evidence" value="ECO:0007669"/>
    <property type="project" value="UniProtKB-EC"/>
</dbReference>
<keyword evidence="14" id="KW-1185">Reference proteome</keyword>
<dbReference type="Proteomes" id="UP000320078">
    <property type="component" value="Unassembled WGS sequence"/>
</dbReference>
<feature type="active site" description="Cysteine persulfide intermediate" evidence="10">
    <location>
        <position position="205"/>
    </location>
</feature>
<dbReference type="FunFam" id="2.30.30.280:FF:000001">
    <property type="entry name" value="tRNA-specific 2-thiouridylase MnmA"/>
    <property type="match status" value="1"/>
</dbReference>
<comment type="catalytic activity">
    <reaction evidence="8 10">
        <text>S-sulfanyl-L-cysteinyl-[protein] + uridine(34) in tRNA + AH2 + ATP = 2-thiouridine(34) in tRNA + L-cysteinyl-[protein] + A + AMP + diphosphate + H(+)</text>
        <dbReference type="Rhea" id="RHEA:47032"/>
        <dbReference type="Rhea" id="RHEA-COMP:10131"/>
        <dbReference type="Rhea" id="RHEA-COMP:11726"/>
        <dbReference type="Rhea" id="RHEA-COMP:11727"/>
        <dbReference type="Rhea" id="RHEA-COMP:11728"/>
        <dbReference type="ChEBI" id="CHEBI:13193"/>
        <dbReference type="ChEBI" id="CHEBI:15378"/>
        <dbReference type="ChEBI" id="CHEBI:17499"/>
        <dbReference type="ChEBI" id="CHEBI:29950"/>
        <dbReference type="ChEBI" id="CHEBI:30616"/>
        <dbReference type="ChEBI" id="CHEBI:33019"/>
        <dbReference type="ChEBI" id="CHEBI:61963"/>
        <dbReference type="ChEBI" id="CHEBI:65315"/>
        <dbReference type="ChEBI" id="CHEBI:87170"/>
        <dbReference type="ChEBI" id="CHEBI:456215"/>
        <dbReference type="EC" id="2.8.1.13"/>
    </reaction>
</comment>
<dbReference type="RefSeq" id="WP_144658404.1">
    <property type="nucleotide sequence ID" value="NZ_VIAE01000005.1"/>
</dbReference>
<dbReference type="Pfam" id="PF03054">
    <property type="entry name" value="tRNA_Me_trans"/>
    <property type="match status" value="1"/>
</dbReference>
<evidence type="ECO:0000313" key="14">
    <source>
        <dbReference type="Proteomes" id="UP000320078"/>
    </source>
</evidence>
<evidence type="ECO:0000256" key="3">
    <source>
        <dbReference type="ARBA" id="ARBA00022694"/>
    </source>
</evidence>
<evidence type="ECO:0000259" key="11">
    <source>
        <dbReference type="Pfam" id="PF20258"/>
    </source>
</evidence>
<keyword evidence="10" id="KW-0963">Cytoplasm</keyword>
<comment type="function">
    <text evidence="9 10">Catalyzes the 2-thiolation of uridine at the wobble position (U34) of tRNA, leading to the formation of s(2)U34.</text>
</comment>
<organism evidence="13 14">
    <name type="scientific">Candidatus Phytoplasma pini</name>
    <dbReference type="NCBI Taxonomy" id="267362"/>
    <lineage>
        <taxon>Bacteria</taxon>
        <taxon>Bacillati</taxon>
        <taxon>Mycoplasmatota</taxon>
        <taxon>Mollicutes</taxon>
        <taxon>Acholeplasmatales</taxon>
        <taxon>Acholeplasmataceae</taxon>
        <taxon>Candidatus Phytoplasma</taxon>
    </lineage>
</organism>
<evidence type="ECO:0000256" key="7">
    <source>
        <dbReference type="ARBA" id="ARBA00023157"/>
    </source>
</evidence>
<dbReference type="HAMAP" id="MF_00144">
    <property type="entry name" value="tRNA_thiouridyl_MnmA"/>
    <property type="match status" value="1"/>
</dbReference>
<evidence type="ECO:0000256" key="2">
    <source>
        <dbReference type="ARBA" id="ARBA00022679"/>
    </source>
</evidence>
<gene>
    <name evidence="13" type="primary">trmU</name>
    <name evidence="10" type="synonym">mnmA</name>
    <name evidence="13" type="ORF">MDPP_00240</name>
</gene>
<feature type="domain" description="tRNA-specific 2-thiouridylase MnmA-like central" evidence="12">
    <location>
        <begin position="214"/>
        <end position="279"/>
    </location>
</feature>
<evidence type="ECO:0000256" key="9">
    <source>
        <dbReference type="ARBA" id="ARBA00056575"/>
    </source>
</evidence>
<keyword evidence="3 10" id="KW-0819">tRNA processing</keyword>
<feature type="binding site" evidence="10">
    <location>
        <position position="133"/>
    </location>
    <ligand>
        <name>ATP</name>
        <dbReference type="ChEBI" id="CHEBI:30616"/>
    </ligand>
</feature>
<evidence type="ECO:0000256" key="1">
    <source>
        <dbReference type="ARBA" id="ARBA00022555"/>
    </source>
</evidence>
<dbReference type="GO" id="GO:0005737">
    <property type="term" value="C:cytoplasm"/>
    <property type="evidence" value="ECO:0007669"/>
    <property type="project" value="UniProtKB-SubCell"/>
</dbReference>
<dbReference type="OrthoDB" id="9800696at2"/>
<evidence type="ECO:0000256" key="6">
    <source>
        <dbReference type="ARBA" id="ARBA00022884"/>
    </source>
</evidence>
<comment type="caution">
    <text evidence="10">Lacks conserved residue(s) required for the propagation of feature annotation.</text>
</comment>
<keyword evidence="2 10" id="KW-0808">Transferase</keyword>
<keyword evidence="1 10" id="KW-0820">tRNA-binding</keyword>
<feature type="binding site" evidence="10">
    <location>
        <begin position="8"/>
        <end position="15"/>
    </location>
    <ligand>
        <name>ATP</name>
        <dbReference type="ChEBI" id="CHEBI:30616"/>
    </ligand>
</feature>
<feature type="site" description="Interaction with tRNA" evidence="10">
    <location>
        <position position="134"/>
    </location>
</feature>
<feature type="region of interest" description="Interaction with target base in tRNA" evidence="10">
    <location>
        <begin position="104"/>
        <end position="106"/>
    </location>
</feature>
<feature type="region of interest" description="Interaction with tRNA" evidence="10">
    <location>
        <begin position="319"/>
        <end position="320"/>
    </location>
</feature>
<dbReference type="AlphaFoldDB" id="A0A559KJC3"/>
<dbReference type="EC" id="2.8.1.13" evidence="10"/>
<proteinExistence type="inferred from homology"/>
<dbReference type="EMBL" id="VIAE01000005">
    <property type="protein sequence ID" value="TVY12232.1"/>
    <property type="molecule type" value="Genomic_DNA"/>
</dbReference>
<evidence type="ECO:0000256" key="8">
    <source>
        <dbReference type="ARBA" id="ARBA00051542"/>
    </source>
</evidence>
<dbReference type="InterPro" id="IPR046885">
    <property type="entry name" value="MnmA-like_C"/>
</dbReference>
<comment type="caution">
    <text evidence="13">The sequence shown here is derived from an EMBL/GenBank/DDBJ whole genome shotgun (WGS) entry which is preliminary data.</text>
</comment>
<evidence type="ECO:0000256" key="4">
    <source>
        <dbReference type="ARBA" id="ARBA00022741"/>
    </source>
</evidence>
<feature type="active site" description="Nucleophile" evidence="10">
    <location>
        <position position="109"/>
    </location>
</feature>
<keyword evidence="13" id="KW-0489">Methyltransferase</keyword>
<dbReference type="GO" id="GO:0000049">
    <property type="term" value="F:tRNA binding"/>
    <property type="evidence" value="ECO:0007669"/>
    <property type="project" value="UniProtKB-KW"/>
</dbReference>
<evidence type="ECO:0000256" key="5">
    <source>
        <dbReference type="ARBA" id="ARBA00022840"/>
    </source>
</evidence>
<dbReference type="NCBIfam" id="TIGR00420">
    <property type="entry name" value="trmU"/>
    <property type="match status" value="1"/>
</dbReference>